<accession>A0A2K0UED1</accession>
<name>A0A2K0UED1_TRIHA</name>
<dbReference type="GO" id="GO:0003676">
    <property type="term" value="F:nucleic acid binding"/>
    <property type="evidence" value="ECO:0007669"/>
    <property type="project" value="InterPro"/>
</dbReference>
<dbReference type="InterPro" id="IPR036397">
    <property type="entry name" value="RNaseH_sf"/>
</dbReference>
<evidence type="ECO:0000256" key="2">
    <source>
        <dbReference type="ARBA" id="ARBA00022801"/>
    </source>
</evidence>
<proteinExistence type="predicted"/>
<dbReference type="InterPro" id="IPR012337">
    <property type="entry name" value="RNaseH-like_sf"/>
</dbReference>
<dbReference type="GO" id="GO:0006364">
    <property type="term" value="P:rRNA processing"/>
    <property type="evidence" value="ECO:0007669"/>
    <property type="project" value="TreeGrafter"/>
</dbReference>
<dbReference type="GO" id="GO:0000027">
    <property type="term" value="P:ribosomal large subunit assembly"/>
    <property type="evidence" value="ECO:0007669"/>
    <property type="project" value="TreeGrafter"/>
</dbReference>
<dbReference type="SUPFAM" id="SSF53098">
    <property type="entry name" value="Ribonuclease H-like"/>
    <property type="match status" value="1"/>
</dbReference>
<evidence type="ECO:0000256" key="4">
    <source>
        <dbReference type="SAM" id="MobiDB-lite"/>
    </source>
</evidence>
<feature type="region of interest" description="Disordered" evidence="4">
    <location>
        <begin position="385"/>
        <end position="434"/>
    </location>
</feature>
<organism evidence="5 6">
    <name type="scientific">Trichoderma harzianum</name>
    <name type="common">Hypocrea lixii</name>
    <dbReference type="NCBI Taxonomy" id="5544"/>
    <lineage>
        <taxon>Eukaryota</taxon>
        <taxon>Fungi</taxon>
        <taxon>Dikarya</taxon>
        <taxon>Ascomycota</taxon>
        <taxon>Pezizomycotina</taxon>
        <taxon>Sordariomycetes</taxon>
        <taxon>Hypocreomycetidae</taxon>
        <taxon>Hypocreales</taxon>
        <taxon>Hypocreaceae</taxon>
        <taxon>Trichoderma</taxon>
    </lineage>
</organism>
<dbReference type="Gene3D" id="3.30.420.10">
    <property type="entry name" value="Ribonuclease H-like superfamily/Ribonuclease H"/>
    <property type="match status" value="1"/>
</dbReference>
<gene>
    <name evidence="5" type="ORF">THARTR1_03656</name>
</gene>
<dbReference type="PANTHER" id="PTHR12801:SF45">
    <property type="entry name" value="RNA EXONUCLEASE 4"/>
    <property type="match status" value="1"/>
</dbReference>
<feature type="region of interest" description="Disordered" evidence="4">
    <location>
        <begin position="279"/>
        <end position="338"/>
    </location>
</feature>
<keyword evidence="3" id="KW-0269">Exonuclease</keyword>
<sequence>MGSSLQKPPPKLEHGGNKYTQLSSKQQSIIYDELLKKCHSIKVLRAELHVLENEGRPAGVPKKPDLGLKSFTAAPKGQSSTGARKAIAISCEWGLAKSFQSELLAICAIDVLTGETLIESLVAPSQPMEGWRTKRHGISPKKIDAAVKENQCLQGWKQAREKLFEHLDRETVLVGYDTTVDLKLLRLFHSTIVDSQILTVSAIFGQEGGNEQSPKCLMSSICSNFLGMSIQQNAIHESGTEKVFEKALASREIALQYIQRPNIFKNWATQLKLEFEKAPKVKNASPKKKAGQGKKKKAGQNKNDAKTEKTQSKPKQTGAPDAHSKIETTSGPILDKNQAGGTYSQGYEAGYLAAYQAAYQAAFQSGFQTGYEKCLEKINSQEDRAMVNKLHQSQNAYEHTRQESTQHTDGEDIFDDHSGVLSQDESYDNDRAPA</sequence>
<dbReference type="AlphaFoldDB" id="A0A2K0UED1"/>
<dbReference type="GO" id="GO:0005634">
    <property type="term" value="C:nucleus"/>
    <property type="evidence" value="ECO:0007669"/>
    <property type="project" value="TreeGrafter"/>
</dbReference>
<feature type="compositionally biased region" description="Basic and acidic residues" evidence="4">
    <location>
        <begin position="398"/>
        <end position="418"/>
    </location>
</feature>
<dbReference type="GO" id="GO:0004527">
    <property type="term" value="F:exonuclease activity"/>
    <property type="evidence" value="ECO:0007669"/>
    <property type="project" value="UniProtKB-KW"/>
</dbReference>
<protein>
    <submittedName>
        <fullName evidence="5">Uncharacterized protein</fullName>
    </submittedName>
</protein>
<dbReference type="EMBL" id="MTYI01000048">
    <property type="protein sequence ID" value="PNP56131.1"/>
    <property type="molecule type" value="Genomic_DNA"/>
</dbReference>
<comment type="caution">
    <text evidence="5">The sequence shown here is derived from an EMBL/GenBank/DDBJ whole genome shotgun (WGS) entry which is preliminary data.</text>
</comment>
<keyword evidence="2" id="KW-0378">Hydrolase</keyword>
<dbReference type="Proteomes" id="UP000236290">
    <property type="component" value="Unassembled WGS sequence"/>
</dbReference>
<evidence type="ECO:0000313" key="6">
    <source>
        <dbReference type="Proteomes" id="UP000236290"/>
    </source>
</evidence>
<evidence type="ECO:0000313" key="5">
    <source>
        <dbReference type="EMBL" id="PNP56131.1"/>
    </source>
</evidence>
<evidence type="ECO:0000256" key="1">
    <source>
        <dbReference type="ARBA" id="ARBA00022722"/>
    </source>
</evidence>
<dbReference type="OrthoDB" id="16516at2759"/>
<dbReference type="InterPro" id="IPR047021">
    <property type="entry name" value="REXO1/3/4-like"/>
</dbReference>
<keyword evidence="1" id="KW-0540">Nuclease</keyword>
<evidence type="ECO:0000256" key="3">
    <source>
        <dbReference type="ARBA" id="ARBA00022839"/>
    </source>
</evidence>
<feature type="compositionally biased region" description="Basic residues" evidence="4">
    <location>
        <begin position="285"/>
        <end position="299"/>
    </location>
</feature>
<dbReference type="PANTHER" id="PTHR12801">
    <property type="entry name" value="RNA EXONUCLEASE REXO1 / RECO3 FAMILY MEMBER-RELATED"/>
    <property type="match status" value="1"/>
</dbReference>
<reference evidence="5 6" key="1">
    <citation type="submission" date="2017-02" db="EMBL/GenBank/DDBJ databases">
        <title>Genomes of Trichoderma spp. with biocontrol activity.</title>
        <authorList>
            <person name="Gardiner D."/>
            <person name="Kazan K."/>
            <person name="Vos C."/>
            <person name="Harvey P."/>
        </authorList>
    </citation>
    <scope>NUCLEOTIDE SEQUENCE [LARGE SCALE GENOMIC DNA]</scope>
    <source>
        <strain evidence="5 6">Tr1</strain>
    </source>
</reference>